<protein>
    <submittedName>
        <fullName evidence="8">RNA polymerase sigma-70 factor (ECF subfamily)</fullName>
    </submittedName>
</protein>
<evidence type="ECO:0000256" key="2">
    <source>
        <dbReference type="ARBA" id="ARBA00023015"/>
    </source>
</evidence>
<dbReference type="Pfam" id="PF04542">
    <property type="entry name" value="Sigma70_r2"/>
    <property type="match status" value="1"/>
</dbReference>
<comment type="similarity">
    <text evidence="1">Belongs to the sigma-70 factor family. ECF subfamily.</text>
</comment>
<dbReference type="InterPro" id="IPR013325">
    <property type="entry name" value="RNA_pol_sigma_r2"/>
</dbReference>
<reference evidence="8 9" key="1">
    <citation type="submission" date="2023-07" db="EMBL/GenBank/DDBJ databases">
        <title>Sorghum-associated microbial communities from plants grown in Nebraska, USA.</title>
        <authorList>
            <person name="Schachtman D."/>
        </authorList>
    </citation>
    <scope>NUCLEOTIDE SEQUENCE [LARGE SCALE GENOMIC DNA]</scope>
    <source>
        <strain evidence="8 9">CC482</strain>
    </source>
</reference>
<dbReference type="Proteomes" id="UP001229346">
    <property type="component" value="Unassembled WGS sequence"/>
</dbReference>
<dbReference type="InterPro" id="IPR007627">
    <property type="entry name" value="RNA_pol_sigma70_r2"/>
</dbReference>
<gene>
    <name evidence="8" type="ORF">J2T15_005952</name>
</gene>
<dbReference type="SUPFAM" id="SSF88659">
    <property type="entry name" value="Sigma3 and sigma4 domains of RNA polymerase sigma factors"/>
    <property type="match status" value="1"/>
</dbReference>
<evidence type="ECO:0000256" key="1">
    <source>
        <dbReference type="ARBA" id="ARBA00010641"/>
    </source>
</evidence>
<feature type="domain" description="RNA polymerase sigma-70 region 2" evidence="6">
    <location>
        <begin position="36"/>
        <end position="105"/>
    </location>
</feature>
<dbReference type="InterPro" id="IPR039425">
    <property type="entry name" value="RNA_pol_sigma-70-like"/>
</dbReference>
<feature type="domain" description="RNA polymerase sigma-70 region 4" evidence="7">
    <location>
        <begin position="139"/>
        <end position="188"/>
    </location>
</feature>
<dbReference type="NCBIfam" id="TIGR02937">
    <property type="entry name" value="sigma70-ECF"/>
    <property type="match status" value="1"/>
</dbReference>
<keyword evidence="2" id="KW-0805">Transcription regulation</keyword>
<dbReference type="RefSeq" id="WP_307208537.1">
    <property type="nucleotide sequence ID" value="NZ_JAUSSU010000020.1"/>
</dbReference>
<proteinExistence type="inferred from homology"/>
<keyword evidence="5" id="KW-0804">Transcription</keyword>
<dbReference type="SUPFAM" id="SSF88946">
    <property type="entry name" value="Sigma2 domain of RNA polymerase sigma factors"/>
    <property type="match status" value="1"/>
</dbReference>
<dbReference type="Pfam" id="PF04545">
    <property type="entry name" value="Sigma70_r4"/>
    <property type="match status" value="1"/>
</dbReference>
<dbReference type="InterPro" id="IPR007630">
    <property type="entry name" value="RNA_pol_sigma70_r4"/>
</dbReference>
<evidence type="ECO:0000313" key="9">
    <source>
        <dbReference type="Proteomes" id="UP001229346"/>
    </source>
</evidence>
<sequence>MRQGKGKPVWQDDGEENEAALLRAMCEGSTEAFHLFYARYAPLVLRIACRTLGERMEAEDACHDVFLEAIRKGDRYNPAKGSVESWLAVMTRSRCVDRLRKRSRTVAMSAEDGGEKLRTDTTPEDKTIGFMERMAVREALEVLPELQRNAVVTAFLGKRTQRELAEEWQVPLGTVKSWIRYGLGNLRKELARRGWTDGGIGRRERE</sequence>
<dbReference type="PANTHER" id="PTHR43133:SF62">
    <property type="entry name" value="RNA POLYMERASE SIGMA FACTOR SIGZ"/>
    <property type="match status" value="1"/>
</dbReference>
<evidence type="ECO:0000259" key="6">
    <source>
        <dbReference type="Pfam" id="PF04542"/>
    </source>
</evidence>
<evidence type="ECO:0000256" key="5">
    <source>
        <dbReference type="ARBA" id="ARBA00023163"/>
    </source>
</evidence>
<name>A0ABT9UBU3_PAEHA</name>
<evidence type="ECO:0000313" key="8">
    <source>
        <dbReference type="EMBL" id="MDQ0116471.1"/>
    </source>
</evidence>
<evidence type="ECO:0000256" key="4">
    <source>
        <dbReference type="ARBA" id="ARBA00023125"/>
    </source>
</evidence>
<accession>A0ABT9UBU3</accession>
<dbReference type="InterPro" id="IPR014284">
    <property type="entry name" value="RNA_pol_sigma-70_dom"/>
</dbReference>
<organism evidence="8 9">
    <name type="scientific">Paenibacillus harenae</name>
    <dbReference type="NCBI Taxonomy" id="306543"/>
    <lineage>
        <taxon>Bacteria</taxon>
        <taxon>Bacillati</taxon>
        <taxon>Bacillota</taxon>
        <taxon>Bacilli</taxon>
        <taxon>Bacillales</taxon>
        <taxon>Paenibacillaceae</taxon>
        <taxon>Paenibacillus</taxon>
    </lineage>
</organism>
<evidence type="ECO:0000256" key="3">
    <source>
        <dbReference type="ARBA" id="ARBA00023082"/>
    </source>
</evidence>
<comment type="caution">
    <text evidence="8">The sequence shown here is derived from an EMBL/GenBank/DDBJ whole genome shotgun (WGS) entry which is preliminary data.</text>
</comment>
<dbReference type="EMBL" id="JAUSSU010000020">
    <property type="protein sequence ID" value="MDQ0116471.1"/>
    <property type="molecule type" value="Genomic_DNA"/>
</dbReference>
<dbReference type="InterPro" id="IPR013324">
    <property type="entry name" value="RNA_pol_sigma_r3/r4-like"/>
</dbReference>
<dbReference type="Gene3D" id="1.10.10.10">
    <property type="entry name" value="Winged helix-like DNA-binding domain superfamily/Winged helix DNA-binding domain"/>
    <property type="match status" value="1"/>
</dbReference>
<dbReference type="InterPro" id="IPR036388">
    <property type="entry name" value="WH-like_DNA-bd_sf"/>
</dbReference>
<keyword evidence="4" id="KW-0238">DNA-binding</keyword>
<dbReference type="Gene3D" id="1.10.1740.10">
    <property type="match status" value="1"/>
</dbReference>
<keyword evidence="3" id="KW-0731">Sigma factor</keyword>
<keyword evidence="9" id="KW-1185">Reference proteome</keyword>
<evidence type="ECO:0000259" key="7">
    <source>
        <dbReference type="Pfam" id="PF04545"/>
    </source>
</evidence>
<dbReference type="PANTHER" id="PTHR43133">
    <property type="entry name" value="RNA POLYMERASE ECF-TYPE SIGMA FACTO"/>
    <property type="match status" value="1"/>
</dbReference>